<accession>A0A0A0V9J6</accession>
<reference evidence="1" key="1">
    <citation type="submission" date="2013-11" db="EMBL/GenBank/DDBJ databases">
        <authorList>
            <person name="Thropp P.A."/>
            <person name="Correa S.M."/>
            <person name="Garb J.E."/>
            <person name="Binford G.J."/>
        </authorList>
    </citation>
    <scope>NUCLEOTIDE SEQUENCE</scope>
    <source>
        <tissue evidence="1">Venom gland</tissue>
    </source>
</reference>
<reference evidence="1" key="2">
    <citation type="journal article" date="2014" name="J. Proteome Res.">
        <title>Spit and venom from scytodes spiders: a diverse and distinct cocktail.</title>
        <authorList>
            <person name="Zobel-Thropp P.A."/>
            <person name="Correa S.M."/>
            <person name="Garb J.E."/>
            <person name="Binford G.J."/>
        </authorList>
    </citation>
    <scope>NUCLEOTIDE SEQUENCE</scope>
    <source>
        <tissue evidence="1">Venom gland</tissue>
    </source>
</reference>
<dbReference type="AlphaFoldDB" id="A0A0A0V9J6"/>
<dbReference type="EMBL" id="KF860460">
    <property type="protein sequence ID" value="AIW62451.1"/>
    <property type="molecule type" value="mRNA"/>
</dbReference>
<organism evidence="1">
    <name type="scientific">Scytodes thoracica</name>
    <name type="common">Spitting spider</name>
    <name type="synonym">Aranea thoracica</name>
    <dbReference type="NCBI Taxonomy" id="1112478"/>
    <lineage>
        <taxon>Eukaryota</taxon>
        <taxon>Metazoa</taxon>
        <taxon>Ecdysozoa</taxon>
        <taxon>Arthropoda</taxon>
        <taxon>Chelicerata</taxon>
        <taxon>Arachnida</taxon>
        <taxon>Araneae</taxon>
        <taxon>Araneomorphae</taxon>
        <taxon>Haplogynae</taxon>
        <taxon>Scytodoidea</taxon>
        <taxon>Scytodidae</taxon>
        <taxon>Scytodes</taxon>
    </lineage>
</organism>
<evidence type="ECO:0000313" key="1">
    <source>
        <dbReference type="EMBL" id="AIW62451.1"/>
    </source>
</evidence>
<protein>
    <submittedName>
        <fullName evidence="1">Uncharacterized protein</fullName>
    </submittedName>
</protein>
<proteinExistence type="evidence at transcript level"/>
<name>A0A0A0V9J6_SCYTH</name>
<sequence length="113" mass="12953">MDTADHENIPNSNLKSFYSKIIRSGIDYLNLENLQWKLCKQDYPSVKGKASSDSPVKCKPFGGWFYKNVIPEQEKPPDNMQGYQTKDKNILHSTHKKCVLSNFDLNALSPTSW</sequence>